<dbReference type="PROSITE" id="PS00895">
    <property type="entry name" value="3_HYDROXYISOBUT_DH"/>
    <property type="match status" value="1"/>
</dbReference>
<comment type="pathway">
    <text evidence="5">Amino-acid degradation; L-valine degradation.</text>
</comment>
<dbReference type="InterPro" id="IPR008927">
    <property type="entry name" value="6-PGluconate_DH-like_C_sf"/>
</dbReference>
<organism evidence="8 9">
    <name type="scientific">Pseudomonas aestuarii</name>
    <dbReference type="NCBI Taxonomy" id="3018340"/>
    <lineage>
        <taxon>Bacteria</taxon>
        <taxon>Pseudomonadati</taxon>
        <taxon>Pseudomonadota</taxon>
        <taxon>Gammaproteobacteria</taxon>
        <taxon>Pseudomonadales</taxon>
        <taxon>Pseudomonadaceae</taxon>
        <taxon>Pseudomonas</taxon>
    </lineage>
</organism>
<keyword evidence="3 5" id="KW-0560">Oxidoreductase</keyword>
<dbReference type="SUPFAM" id="SSF48179">
    <property type="entry name" value="6-phosphogluconate dehydrogenase C-terminal domain-like"/>
    <property type="match status" value="1"/>
</dbReference>
<dbReference type="NCBIfam" id="TIGR01692">
    <property type="entry name" value="HIBADH"/>
    <property type="match status" value="1"/>
</dbReference>
<comment type="similarity">
    <text evidence="1 5">Belongs to the HIBADH-related family.</text>
</comment>
<dbReference type="EMBL" id="JAQJZJ010000011">
    <property type="protein sequence ID" value="MDA7088787.1"/>
    <property type="molecule type" value="Genomic_DNA"/>
</dbReference>
<dbReference type="EC" id="1.1.1.31" evidence="5"/>
<evidence type="ECO:0000256" key="2">
    <source>
        <dbReference type="ARBA" id="ARBA00022456"/>
    </source>
</evidence>
<dbReference type="PANTHER" id="PTHR22981">
    <property type="entry name" value="3-HYDROXYISOBUTYRATE DEHYDROGENASE-RELATED"/>
    <property type="match status" value="1"/>
</dbReference>
<keyword evidence="4 5" id="KW-0520">NAD</keyword>
<dbReference type="Pfam" id="PF03446">
    <property type="entry name" value="NAD_binding_2"/>
    <property type="match status" value="1"/>
</dbReference>
<comment type="caution">
    <text evidence="8">The sequence shown here is derived from an EMBL/GenBank/DDBJ whole genome shotgun (WGS) entry which is preliminary data.</text>
</comment>
<accession>A0ABT4XKU5</accession>
<dbReference type="Pfam" id="PF14833">
    <property type="entry name" value="NAD_binding_11"/>
    <property type="match status" value="1"/>
</dbReference>
<evidence type="ECO:0000259" key="7">
    <source>
        <dbReference type="Pfam" id="PF14833"/>
    </source>
</evidence>
<evidence type="ECO:0000259" key="6">
    <source>
        <dbReference type="Pfam" id="PF03446"/>
    </source>
</evidence>
<dbReference type="InterPro" id="IPR036291">
    <property type="entry name" value="NAD(P)-bd_dom_sf"/>
</dbReference>
<proteinExistence type="inferred from homology"/>
<feature type="domain" description="6-phosphogluconate dehydrogenase NADP-binding" evidence="6">
    <location>
        <begin position="20"/>
        <end position="179"/>
    </location>
</feature>
<comment type="catalytic activity">
    <reaction evidence="5">
        <text>3-hydroxy-2-methylpropanoate + NAD(+) = 2-methyl-3-oxopropanoate + NADH + H(+)</text>
        <dbReference type="Rhea" id="RHEA:17681"/>
        <dbReference type="ChEBI" id="CHEBI:11805"/>
        <dbReference type="ChEBI" id="CHEBI:15378"/>
        <dbReference type="ChEBI" id="CHEBI:57540"/>
        <dbReference type="ChEBI" id="CHEBI:57700"/>
        <dbReference type="ChEBI" id="CHEBI:57945"/>
        <dbReference type="EC" id="1.1.1.31"/>
    </reaction>
</comment>
<evidence type="ECO:0000256" key="5">
    <source>
        <dbReference type="RuleBase" id="RU910714"/>
    </source>
</evidence>
<dbReference type="Gene3D" id="3.40.50.720">
    <property type="entry name" value="NAD(P)-binding Rossmann-like Domain"/>
    <property type="match status" value="1"/>
</dbReference>
<gene>
    <name evidence="8" type="primary">mmsB</name>
    <name evidence="8" type="ORF">PH586_20620</name>
</gene>
<name>A0ABT4XKU5_9PSED</name>
<dbReference type="SUPFAM" id="SSF51735">
    <property type="entry name" value="NAD(P)-binding Rossmann-fold domains"/>
    <property type="match status" value="1"/>
</dbReference>
<reference evidence="8 9" key="1">
    <citation type="submission" date="2023-01" db="EMBL/GenBank/DDBJ databases">
        <title>Pseudomonas SA3-5T sp. nov., isolated from tidal flat sediment.</title>
        <authorList>
            <person name="Kim H.S."/>
            <person name="Kim J.-S."/>
            <person name="Suh M.K."/>
            <person name="Eom M.K."/>
            <person name="Lee J.-S."/>
        </authorList>
    </citation>
    <scope>NUCLEOTIDE SEQUENCE [LARGE SCALE GENOMIC DNA]</scope>
    <source>
        <strain evidence="8 9">SA3-5</strain>
    </source>
</reference>
<dbReference type="InterPro" id="IPR015815">
    <property type="entry name" value="HIBADH-related"/>
</dbReference>
<keyword evidence="9" id="KW-1185">Reference proteome</keyword>
<dbReference type="PIRSF" id="PIRSF000103">
    <property type="entry name" value="HIBADH"/>
    <property type="match status" value="1"/>
</dbReference>
<evidence type="ECO:0000313" key="9">
    <source>
        <dbReference type="Proteomes" id="UP001212042"/>
    </source>
</evidence>
<keyword evidence="2 5" id="KW-0101">Branched-chain amino acid catabolism</keyword>
<protein>
    <recommendedName>
        <fullName evidence="5">3-hydroxyisobutyrate dehydrogenase</fullName>
        <shortName evidence="5">HIBADH</shortName>
        <ecNumber evidence="5">1.1.1.31</ecNumber>
    </recommendedName>
</protein>
<dbReference type="InterPro" id="IPR011548">
    <property type="entry name" value="HIBADH"/>
</dbReference>
<evidence type="ECO:0000256" key="3">
    <source>
        <dbReference type="ARBA" id="ARBA00023002"/>
    </source>
</evidence>
<dbReference type="GO" id="GO:0008442">
    <property type="term" value="F:3-hydroxyisobutyrate dehydrogenase activity"/>
    <property type="evidence" value="ECO:0007669"/>
    <property type="project" value="UniProtKB-EC"/>
</dbReference>
<evidence type="ECO:0000256" key="4">
    <source>
        <dbReference type="ARBA" id="ARBA00023027"/>
    </source>
</evidence>
<evidence type="ECO:0000313" key="8">
    <source>
        <dbReference type="EMBL" id="MDA7088787.1"/>
    </source>
</evidence>
<dbReference type="InterPro" id="IPR013328">
    <property type="entry name" value="6PGD_dom2"/>
</dbReference>
<dbReference type="InterPro" id="IPR006115">
    <property type="entry name" value="6PGDH_NADP-bd"/>
</dbReference>
<dbReference type="InterPro" id="IPR029154">
    <property type="entry name" value="HIBADH-like_NADP-bd"/>
</dbReference>
<evidence type="ECO:0000256" key="1">
    <source>
        <dbReference type="ARBA" id="ARBA00009080"/>
    </source>
</evidence>
<sequence>MAGAGQARQTFRRRETTMKTIAFIGLGHMGLPMARNLLKAGFKLKVFDLVQAAIDELAQDGAHAASSASDAVQGADVLISMLPASRHVEGLYLGDDGLLKALGPGTLVLECSTIAPESARKVHKAAAERGLEMLDAPVSGGTAGAAAGTLTFMIGGQASTLEKARPVFAAMGSHIFHAGPDGAGQVAKVCNNQILAVQMIATAEAMALGVANGLEPAVLAEIMRQSSGGNWTLEKYNPWPGVMENAPASKGYCGGFMAELMAKDLGLAQEAAQHSGSSTPMGALALQLYRLLLKQGKGQQDFSVVQQLFVE</sequence>
<dbReference type="Proteomes" id="UP001212042">
    <property type="component" value="Unassembled WGS sequence"/>
</dbReference>
<dbReference type="InterPro" id="IPR002204">
    <property type="entry name" value="3-OH-isobutyrate_DH-rel_CS"/>
</dbReference>
<dbReference type="PANTHER" id="PTHR22981:SF7">
    <property type="entry name" value="3-HYDROXYISOBUTYRATE DEHYDROGENASE, MITOCHONDRIAL"/>
    <property type="match status" value="1"/>
</dbReference>
<feature type="domain" description="3-hydroxyisobutyrate dehydrogenase-like NAD-binding" evidence="7">
    <location>
        <begin position="182"/>
        <end position="306"/>
    </location>
</feature>
<dbReference type="Gene3D" id="1.10.1040.10">
    <property type="entry name" value="N-(1-d-carboxylethyl)-l-norvaline Dehydrogenase, domain 2"/>
    <property type="match status" value="1"/>
</dbReference>
<dbReference type="RefSeq" id="WP_271349683.1">
    <property type="nucleotide sequence ID" value="NZ_JAQJZJ010000011.1"/>
</dbReference>